<keyword evidence="1" id="KW-0812">Transmembrane</keyword>
<dbReference type="RefSeq" id="WP_155172945.1">
    <property type="nucleotide sequence ID" value="NZ_CP163380.1"/>
</dbReference>
<name>A0AB39LC11_9STRE</name>
<evidence type="ECO:0000313" key="2">
    <source>
        <dbReference type="EMBL" id="XDP50135.1"/>
    </source>
</evidence>
<gene>
    <name evidence="2" type="ORF">AB4X21_01660</name>
</gene>
<dbReference type="AlphaFoldDB" id="A0AB39LC11"/>
<reference evidence="2" key="1">
    <citation type="submission" date="2024-07" db="EMBL/GenBank/DDBJ databases">
        <authorList>
            <person name="Li G."/>
        </authorList>
    </citation>
    <scope>NUCLEOTIDE SEQUENCE</scope>
    <source>
        <strain evidence="2">CP1998</strain>
    </source>
</reference>
<organism evidence="2">
    <name type="scientific">Streptococcus sp. CP1998</name>
    <dbReference type="NCBI Taxonomy" id="3238303"/>
    <lineage>
        <taxon>Bacteria</taxon>
        <taxon>Bacillati</taxon>
        <taxon>Bacillota</taxon>
        <taxon>Bacilli</taxon>
        <taxon>Lactobacillales</taxon>
        <taxon>Streptococcaceae</taxon>
        <taxon>Streptococcus</taxon>
    </lineage>
</organism>
<accession>A0AB39LC11</accession>
<keyword evidence="1" id="KW-0472">Membrane</keyword>
<feature type="transmembrane region" description="Helical" evidence="1">
    <location>
        <begin position="6"/>
        <end position="25"/>
    </location>
</feature>
<evidence type="ECO:0000256" key="1">
    <source>
        <dbReference type="SAM" id="Phobius"/>
    </source>
</evidence>
<sequence>MKNKKASIIIAIIMLIVGGIIFMRLKKSSEKIYIDDMPSKIRKIQLFDNDKFVFVAVNNYLDGVVLYGENYVTTVSSHTLYTGNLEKIPPIGNEEYYQIISYDIQSDKEKIIKFDLYKLLGKNNLYRAPNNAPQTYLQNGDDYLTLNLEKLSDHDLMGDNIRPILFLANGGGYNDISEKEMQKINQKQQQYFKNKYDWYRGGISEQIDANLAKYNLSRNENSLYPMNYKPSQINVSGSNFSKLYPELEKNIKYLNALYFRPKQYNEREWFDKIIHWFAPAGQEVMELYATDETTGEKTQIHSYDEFVAWIKAHPKQEEENE</sequence>
<dbReference type="EMBL" id="CP163380">
    <property type="protein sequence ID" value="XDP50135.1"/>
    <property type="molecule type" value="Genomic_DNA"/>
</dbReference>
<proteinExistence type="predicted"/>
<protein>
    <submittedName>
        <fullName evidence="2">Uncharacterized protein</fullName>
    </submittedName>
</protein>
<keyword evidence="1" id="KW-1133">Transmembrane helix</keyword>